<comment type="caution">
    <text evidence="2">The sequence shown here is derived from an EMBL/GenBank/DDBJ whole genome shotgun (WGS) entry which is preliminary data.</text>
</comment>
<dbReference type="AlphaFoldDB" id="A0AA38RPM6"/>
<sequence length="115" mass="12717">MIIIDKIRGNERTNLVFKVLRFNWTHCEPFQGGDPGGPPSSASANTTFHSLLNFTVKAVDPGRTTTEKTGQECAVARGEVGRDSDNPSGSDQWPRQRIEIRRASIGQHRRPTASK</sequence>
<dbReference type="Proteomes" id="UP001174694">
    <property type="component" value="Unassembled WGS sequence"/>
</dbReference>
<evidence type="ECO:0000256" key="1">
    <source>
        <dbReference type="SAM" id="MobiDB-lite"/>
    </source>
</evidence>
<protein>
    <submittedName>
        <fullName evidence="2">Uncharacterized protein</fullName>
    </submittedName>
</protein>
<dbReference type="EMBL" id="JANBVO010000020">
    <property type="protein sequence ID" value="KAJ9143013.1"/>
    <property type="molecule type" value="Genomic_DNA"/>
</dbReference>
<evidence type="ECO:0000313" key="2">
    <source>
        <dbReference type="EMBL" id="KAJ9143013.1"/>
    </source>
</evidence>
<gene>
    <name evidence="2" type="ORF">NKR23_g6917</name>
</gene>
<organism evidence="2 3">
    <name type="scientific">Pleurostoma richardsiae</name>
    <dbReference type="NCBI Taxonomy" id="41990"/>
    <lineage>
        <taxon>Eukaryota</taxon>
        <taxon>Fungi</taxon>
        <taxon>Dikarya</taxon>
        <taxon>Ascomycota</taxon>
        <taxon>Pezizomycotina</taxon>
        <taxon>Sordariomycetes</taxon>
        <taxon>Sordariomycetidae</taxon>
        <taxon>Calosphaeriales</taxon>
        <taxon>Pleurostomataceae</taxon>
        <taxon>Pleurostoma</taxon>
    </lineage>
</organism>
<keyword evidence="3" id="KW-1185">Reference proteome</keyword>
<name>A0AA38RPM6_9PEZI</name>
<proteinExistence type="predicted"/>
<reference evidence="2" key="1">
    <citation type="submission" date="2022-07" db="EMBL/GenBank/DDBJ databases">
        <title>Fungi with potential for degradation of polypropylene.</title>
        <authorList>
            <person name="Gostincar C."/>
        </authorList>
    </citation>
    <scope>NUCLEOTIDE SEQUENCE</scope>
    <source>
        <strain evidence="2">EXF-13308</strain>
    </source>
</reference>
<accession>A0AA38RPM6</accession>
<evidence type="ECO:0000313" key="3">
    <source>
        <dbReference type="Proteomes" id="UP001174694"/>
    </source>
</evidence>
<feature type="region of interest" description="Disordered" evidence="1">
    <location>
        <begin position="62"/>
        <end position="115"/>
    </location>
</feature>